<name>W8KTJ0_9GAMM</name>
<dbReference type="Gene3D" id="3.40.50.2000">
    <property type="entry name" value="Glycogen Phosphorylase B"/>
    <property type="match status" value="2"/>
</dbReference>
<dbReference type="PATRIC" id="fig|1354791.3.peg.1824"/>
<dbReference type="PANTHER" id="PTHR46401">
    <property type="entry name" value="GLYCOSYLTRANSFERASE WBBK-RELATED"/>
    <property type="match status" value="1"/>
</dbReference>
<dbReference type="OrthoDB" id="5416057at2"/>
<dbReference type="SUPFAM" id="SSF53756">
    <property type="entry name" value="UDP-Glycosyltransferase/glycogen phosphorylase"/>
    <property type="match status" value="1"/>
</dbReference>
<keyword evidence="1 4" id="KW-0808">Transferase</keyword>
<accession>W8KTJ0</accession>
<feature type="domain" description="Glycosyl transferase family 1" evidence="2">
    <location>
        <begin position="206"/>
        <end position="381"/>
    </location>
</feature>
<dbReference type="HOGENOM" id="CLU_054763_0_0_6"/>
<evidence type="ECO:0000313" key="5">
    <source>
        <dbReference type="Proteomes" id="UP000019442"/>
    </source>
</evidence>
<evidence type="ECO:0000259" key="3">
    <source>
        <dbReference type="Pfam" id="PF12000"/>
    </source>
</evidence>
<reference evidence="5" key="2">
    <citation type="submission" date="2014-02" db="EMBL/GenBank/DDBJ databases">
        <title>Draft Genome Sequence of extremely halophilic bacteria Halorhodospira halochloris.</title>
        <authorList>
            <person name="Singh K.S."/>
        </authorList>
    </citation>
    <scope>NUCLEOTIDE SEQUENCE [LARGE SCALE GENOMIC DNA]</scope>
    <source>
        <strain evidence="5">A</strain>
    </source>
</reference>
<dbReference type="GO" id="GO:0016757">
    <property type="term" value="F:glycosyltransferase activity"/>
    <property type="evidence" value="ECO:0007669"/>
    <property type="project" value="InterPro"/>
</dbReference>
<feature type="domain" description="Glycosyl transferase family 4" evidence="3">
    <location>
        <begin position="25"/>
        <end position="192"/>
    </location>
</feature>
<dbReference type="Proteomes" id="UP000019442">
    <property type="component" value="Chromosome"/>
</dbReference>
<organism evidence="4 5">
    <name type="scientific">Ectothiorhodospira haloalkaliphila</name>
    <dbReference type="NCBI Taxonomy" id="421628"/>
    <lineage>
        <taxon>Bacteria</taxon>
        <taxon>Pseudomonadati</taxon>
        <taxon>Pseudomonadota</taxon>
        <taxon>Gammaproteobacteria</taxon>
        <taxon>Chromatiales</taxon>
        <taxon>Ectothiorhodospiraceae</taxon>
        <taxon>Ectothiorhodospira</taxon>
    </lineage>
</organism>
<dbReference type="InterPro" id="IPR022623">
    <property type="entry name" value="Glyco_trans_4"/>
</dbReference>
<proteinExistence type="predicted"/>
<dbReference type="Pfam" id="PF00534">
    <property type="entry name" value="Glycos_transf_1"/>
    <property type="match status" value="1"/>
</dbReference>
<protein>
    <submittedName>
        <fullName evidence="4">Glycosyl transferase family 1</fullName>
    </submittedName>
</protein>
<dbReference type="GO" id="GO:0009103">
    <property type="term" value="P:lipopolysaccharide biosynthetic process"/>
    <property type="evidence" value="ECO:0007669"/>
    <property type="project" value="TreeGrafter"/>
</dbReference>
<dbReference type="KEGG" id="hhc:M911_06810"/>
<keyword evidence="5" id="KW-1185">Reference proteome</keyword>
<dbReference type="InterPro" id="IPR001296">
    <property type="entry name" value="Glyco_trans_1"/>
</dbReference>
<sequence>MRVLFIHQNFPGQFLRLAPALAARGHQLKAIRQKGQGPHLAGVDIREYTLEKGNTPGVHPFAQEFESKVIRAQACAQIAQALKKERFIPDLILAHPGWGEPLYLKDLFPKARQILQTEYYYRAQGQDMGFDPEFPPPTLEDLARIRTKNANLCAAFDQMDQGICPTQWQASTHPHWVRDRLRVIHEGIDTDLMSPDETASVTLPDRQITVTPTDEVVTFVARNLEPVRGYHIFMRALPGILARRPKAKVFIVGGDGVSYGSPPASGNYRQIYLDEVAAELDPKRIFFMGRINYSVYRRLLQISRCHVYLTYPFVLSWSMLEAMSCGTLVVGSRTPPVEEVIKHNENGLLVDFFDVPALTNTVVEALAHPLAMSHCRTAARQTILERFDLQQHCLPQLLDLLENPA</sequence>
<dbReference type="AlphaFoldDB" id="W8KTJ0"/>
<dbReference type="PANTHER" id="PTHR46401:SF2">
    <property type="entry name" value="GLYCOSYLTRANSFERASE WBBK-RELATED"/>
    <property type="match status" value="1"/>
</dbReference>
<reference evidence="4 5" key="1">
    <citation type="journal article" date="2014" name="J Genomics">
        <title>Draft Genome Sequence of the Extremely Halophilic Phototrophic Purple Sulfur Bacterium Halorhodospira halochloris.</title>
        <authorList>
            <person name="Singh K.S."/>
            <person name="Kirksey J."/>
            <person name="Hoff W.D."/>
            <person name="Deole R."/>
        </authorList>
    </citation>
    <scope>NUCLEOTIDE SEQUENCE [LARGE SCALE GENOMIC DNA]</scope>
    <source>
        <strain evidence="4 5">A</strain>
    </source>
</reference>
<evidence type="ECO:0000313" key="4">
    <source>
        <dbReference type="EMBL" id="AHK78911.1"/>
    </source>
</evidence>
<evidence type="ECO:0000259" key="2">
    <source>
        <dbReference type="Pfam" id="PF00534"/>
    </source>
</evidence>
<gene>
    <name evidence="4" type="ORF">M911_06810</name>
</gene>
<dbReference type="EMBL" id="CP007268">
    <property type="protein sequence ID" value="AHK78911.1"/>
    <property type="molecule type" value="Genomic_DNA"/>
</dbReference>
<dbReference type="Pfam" id="PF12000">
    <property type="entry name" value="Glyco_trans_4_3"/>
    <property type="match status" value="1"/>
</dbReference>
<evidence type="ECO:0000256" key="1">
    <source>
        <dbReference type="ARBA" id="ARBA00022679"/>
    </source>
</evidence>
<dbReference type="RefSeq" id="WP_025281322.1">
    <property type="nucleotide sequence ID" value="NZ_CP007268.1"/>
</dbReference>